<proteinExistence type="inferred from homology"/>
<comment type="caution">
    <text evidence="5">The sequence shown here is derived from an EMBL/GenBank/DDBJ whole genome shotgun (WGS) entry which is preliminary data.</text>
</comment>
<comment type="similarity">
    <text evidence="1">Belongs to the AccD/PCCB family.</text>
</comment>
<dbReference type="Gene3D" id="3.90.226.10">
    <property type="entry name" value="2-enoyl-CoA Hydratase, Chain A, domain 1"/>
    <property type="match status" value="2"/>
</dbReference>
<dbReference type="InterPro" id="IPR011762">
    <property type="entry name" value="COA_CT_N"/>
</dbReference>
<feature type="domain" description="CoA carboxyltransferase C-terminal" evidence="4">
    <location>
        <begin position="231"/>
        <end position="480"/>
    </location>
</feature>
<dbReference type="SUPFAM" id="SSF52096">
    <property type="entry name" value="ClpP/crotonase"/>
    <property type="match status" value="2"/>
</dbReference>
<dbReference type="GO" id="GO:0016740">
    <property type="term" value="F:transferase activity"/>
    <property type="evidence" value="ECO:0007669"/>
    <property type="project" value="UniProtKB-KW"/>
</dbReference>
<evidence type="ECO:0000259" key="4">
    <source>
        <dbReference type="PROSITE" id="PS50989"/>
    </source>
</evidence>
<dbReference type="AlphaFoldDB" id="A0A6H9XQ32"/>
<accession>A0A6H9XQ32</accession>
<evidence type="ECO:0000313" key="5">
    <source>
        <dbReference type="EMBL" id="SPW31401.1"/>
    </source>
</evidence>
<evidence type="ECO:0000313" key="6">
    <source>
        <dbReference type="Proteomes" id="UP000249886"/>
    </source>
</evidence>
<dbReference type="EMBL" id="UARK01000031">
    <property type="protein sequence ID" value="SPW31401.1"/>
    <property type="molecule type" value="Genomic_DNA"/>
</dbReference>
<dbReference type="GO" id="GO:0006633">
    <property type="term" value="P:fatty acid biosynthetic process"/>
    <property type="evidence" value="ECO:0007669"/>
    <property type="project" value="InterPro"/>
</dbReference>
<dbReference type="PROSITE" id="PS50980">
    <property type="entry name" value="COA_CT_NTER"/>
    <property type="match status" value="1"/>
</dbReference>
<dbReference type="Proteomes" id="UP000249886">
    <property type="component" value="Unassembled WGS sequence"/>
</dbReference>
<organism evidence="5 6">
    <name type="scientific">Corynebacterium matruchotii</name>
    <dbReference type="NCBI Taxonomy" id="43768"/>
    <lineage>
        <taxon>Bacteria</taxon>
        <taxon>Bacillati</taxon>
        <taxon>Actinomycetota</taxon>
        <taxon>Actinomycetes</taxon>
        <taxon>Mycobacteriales</taxon>
        <taxon>Corynebacteriaceae</taxon>
        <taxon>Corynebacterium</taxon>
    </lineage>
</organism>
<dbReference type="RefSeq" id="WP_005527314.1">
    <property type="nucleotide sequence ID" value="NZ_CP050134.2"/>
</dbReference>
<protein>
    <submittedName>
        <fullName evidence="5">Acetyl-CoA carboxylase carboxyl transferase</fullName>
        <ecNumber evidence="5">6.4.1.2</ecNumber>
    </submittedName>
</protein>
<sequence>MTHITAQQLIDEVLDPHTFQSWDETPHYGTISDDYQAAIDRAKTKSGVDEAVITGEGMISGTRVAFVLSEFTFLGGSIGAATARRIITAIHRATAEQLPLLISPSSGGTRMQEGTPAFALMVSITTAVYRHKDAHLPFIVYLRNPTTGGVMASWGSAGHITFAEPGALLGFLGPRVVELTTGKTIPTGIQQGEHLAQHGVIDGVISPKQLRAAVQKLAEVLLAPASRNRPATQSTSQQLQQTQPAISAWDAITATRRADRPGLQHLLVALGSDNVIELSGSGDGRISPAVKVALTRIANRPVVIIGQDRHHQPPHAETELGPAALRFARRGITLAHSLQIPLVSIIDTPGAELSAAAEEQAMAGSIARTLGELVDVDVPTVSVILGQGCGGGALAMLPADKVLAAAHGWLSPLPPEGASAIIYRDTAHAPAMMENQGVSAQALVSSGIIDGIIPETPDASDEPTTFINRVIDHIGQTLWELETHPTRVGREQRFRHYEQLADSLTTA</sequence>
<keyword evidence="2 5" id="KW-0808">Transferase</keyword>
<dbReference type="GO" id="GO:2001295">
    <property type="term" value="P:malonyl-CoA biosynthetic process"/>
    <property type="evidence" value="ECO:0007669"/>
    <property type="project" value="TreeGrafter"/>
</dbReference>
<feature type="domain" description="CoA carboxyltransferase N-terminal" evidence="3">
    <location>
        <begin position="1"/>
        <end position="236"/>
    </location>
</feature>
<evidence type="ECO:0000256" key="1">
    <source>
        <dbReference type="ARBA" id="ARBA00006102"/>
    </source>
</evidence>
<keyword evidence="5" id="KW-0436">Ligase</keyword>
<dbReference type="Pfam" id="PF01039">
    <property type="entry name" value="Carboxyl_trans"/>
    <property type="match status" value="1"/>
</dbReference>
<dbReference type="PRINTS" id="PR01070">
    <property type="entry name" value="ACCCTRFRASEB"/>
</dbReference>
<dbReference type="InterPro" id="IPR000438">
    <property type="entry name" value="Acetyl_CoA_COase_Trfase_b_su"/>
</dbReference>
<dbReference type="InterPro" id="IPR011763">
    <property type="entry name" value="COA_CT_C"/>
</dbReference>
<name>A0A6H9XQ32_9CORY</name>
<dbReference type="PANTHER" id="PTHR42995:SF5">
    <property type="entry name" value="ACETYL-COENZYME A CARBOXYLASE CARBOXYL TRANSFERASE SUBUNIT BETA, CHLOROPLASTIC"/>
    <property type="match status" value="1"/>
</dbReference>
<evidence type="ECO:0000259" key="3">
    <source>
        <dbReference type="PROSITE" id="PS50980"/>
    </source>
</evidence>
<dbReference type="PROSITE" id="PS50989">
    <property type="entry name" value="COA_CT_CTER"/>
    <property type="match status" value="1"/>
</dbReference>
<gene>
    <name evidence="5" type="primary">accDA</name>
    <name evidence="5" type="ORF">NCTC10254_02152</name>
</gene>
<dbReference type="InterPro" id="IPR029045">
    <property type="entry name" value="ClpP/crotonase-like_dom_sf"/>
</dbReference>
<dbReference type="GO" id="GO:0009317">
    <property type="term" value="C:acetyl-CoA carboxylase complex"/>
    <property type="evidence" value="ECO:0007669"/>
    <property type="project" value="InterPro"/>
</dbReference>
<dbReference type="GeneID" id="84575219"/>
<dbReference type="PANTHER" id="PTHR42995">
    <property type="entry name" value="ACETYL-COENZYME A CARBOXYLASE CARBOXYL TRANSFERASE SUBUNIT BETA, CHLOROPLASTIC"/>
    <property type="match status" value="1"/>
</dbReference>
<dbReference type="GO" id="GO:0003989">
    <property type="term" value="F:acetyl-CoA carboxylase activity"/>
    <property type="evidence" value="ECO:0007669"/>
    <property type="project" value="UniProtKB-EC"/>
</dbReference>
<dbReference type="InterPro" id="IPR034733">
    <property type="entry name" value="AcCoA_carboxyl_beta"/>
</dbReference>
<reference evidence="5 6" key="1">
    <citation type="submission" date="2018-06" db="EMBL/GenBank/DDBJ databases">
        <authorList>
            <consortium name="Pathogen Informatics"/>
            <person name="Doyle S."/>
        </authorList>
    </citation>
    <scope>NUCLEOTIDE SEQUENCE [LARGE SCALE GENOMIC DNA]</scope>
    <source>
        <strain evidence="5 6">NCTC10254</strain>
    </source>
</reference>
<dbReference type="EC" id="6.4.1.2" evidence="5"/>
<evidence type="ECO:0000256" key="2">
    <source>
        <dbReference type="ARBA" id="ARBA00022679"/>
    </source>
</evidence>